<comment type="subcellular location">
    <subcellularLocation>
        <location evidence="10">Cell outer membrane</location>
        <topology evidence="10">Multi-pass membrane protein</topology>
    </subcellularLocation>
</comment>
<reference evidence="11 12" key="1">
    <citation type="submission" date="2024-06" db="EMBL/GenBank/DDBJ databases">
        <authorList>
            <person name="Tuo L."/>
        </authorList>
    </citation>
    <scope>NUCLEOTIDE SEQUENCE [LARGE SCALE GENOMIC DNA]</scope>
    <source>
        <strain evidence="11 12">ZMM04-5</strain>
    </source>
</reference>
<proteinExistence type="inferred from homology"/>
<feature type="chain" id="PRO_5044975398" description="Porin" evidence="10">
    <location>
        <begin position="24"/>
        <end position="421"/>
    </location>
</feature>
<dbReference type="InterPro" id="IPR003684">
    <property type="entry name" value="Porin_alphabac"/>
</dbReference>
<evidence type="ECO:0000256" key="3">
    <source>
        <dbReference type="ARBA" id="ARBA00022452"/>
    </source>
</evidence>
<dbReference type="SUPFAM" id="SSF56935">
    <property type="entry name" value="Porins"/>
    <property type="match status" value="1"/>
</dbReference>
<keyword evidence="4 10" id="KW-0812">Transmembrane</keyword>
<keyword evidence="5 10" id="KW-0732">Signal</keyword>
<keyword evidence="12" id="KW-1185">Reference proteome</keyword>
<name>A0ABV3QXY5_9HYPH</name>
<evidence type="ECO:0000256" key="1">
    <source>
        <dbReference type="ARBA" id="ARBA00009521"/>
    </source>
</evidence>
<evidence type="ECO:0000256" key="10">
    <source>
        <dbReference type="RuleBase" id="RU364005"/>
    </source>
</evidence>
<comment type="function">
    <text evidence="10">Forms passive diffusion pores that allow small molecular weight hydrophilic materials across the outer membrane.</text>
</comment>
<comment type="domain">
    <text evidence="10">Consists of 16-stranded beta-barrel sheets, with large surface-exposed loops, that form a transmembrane pore at the center of each barrel. The pore is partially ocluded by a peptide loop that folds into the pore lumen.</text>
</comment>
<keyword evidence="6 10" id="KW-0406">Ion transport</keyword>
<comment type="caution">
    <text evidence="11">The sequence shown here is derived from an EMBL/GenBank/DDBJ whole genome shotgun (WGS) entry which is preliminary data.</text>
</comment>
<dbReference type="Proteomes" id="UP001556196">
    <property type="component" value="Unassembled WGS sequence"/>
</dbReference>
<evidence type="ECO:0000256" key="7">
    <source>
        <dbReference type="ARBA" id="ARBA00023114"/>
    </source>
</evidence>
<gene>
    <name evidence="11" type="ORF">ABUE31_05295</name>
</gene>
<dbReference type="EMBL" id="JBFOCI010000001">
    <property type="protein sequence ID" value="MEW9805398.1"/>
    <property type="molecule type" value="Genomic_DNA"/>
</dbReference>
<keyword evidence="3 10" id="KW-1134">Transmembrane beta strand</keyword>
<sequence>MNSMRLMLTSAAALVAAVSSARAADAIVAVEPEPMEYVRVCDTYGVGFYYIPGTETCLKVSGYIRMDIGAGAFGLTGVTDKQDDSPWWQDPQLNDTYDLRTRFQLRMDARSETELGTLRAYAAVNFDYDTDAVRTDRYFNDDDFFTDTADYVSIEHAYIELAGFRVGKTDSLFSTFTGYGGGVINDDIIGYGPYGTHQIAYGWSNDSGFGAAVALEFGAGDLIAPFLPPPLAEIDLYALDSYVPHVVAGVGWHGAWGGVSVVAGYDSVWEQGAIKGRVDFYPTDRLALFAMAGWATYDKDRSSVEYFDFDDFTFRTVDTKDSPNYYAPWGRSWAVWAGGSYMLTDKATFNLQVSYDQMEDFAVVANVAYELVPNFVVTPEIAYIDNFDDDFSDWYDAATDGGDLISKNWGFFVRAQANFGG</sequence>
<evidence type="ECO:0000256" key="6">
    <source>
        <dbReference type="ARBA" id="ARBA00023065"/>
    </source>
</evidence>
<dbReference type="Pfam" id="PF02530">
    <property type="entry name" value="Porin_2"/>
    <property type="match status" value="1"/>
</dbReference>
<organism evidence="11 12">
    <name type="scientific">Mesorhizobium marinum</name>
    <dbReference type="NCBI Taxonomy" id="3228790"/>
    <lineage>
        <taxon>Bacteria</taxon>
        <taxon>Pseudomonadati</taxon>
        <taxon>Pseudomonadota</taxon>
        <taxon>Alphaproteobacteria</taxon>
        <taxon>Hyphomicrobiales</taxon>
        <taxon>Phyllobacteriaceae</taxon>
        <taxon>Mesorhizobium</taxon>
    </lineage>
</organism>
<evidence type="ECO:0000256" key="5">
    <source>
        <dbReference type="ARBA" id="ARBA00022729"/>
    </source>
</evidence>
<evidence type="ECO:0000256" key="4">
    <source>
        <dbReference type="ARBA" id="ARBA00022692"/>
    </source>
</evidence>
<accession>A0ABV3QXY5</accession>
<comment type="similarity">
    <text evidence="1 10">Belongs to the alphaproteobacteria porin family.</text>
</comment>
<keyword evidence="8 10" id="KW-0472">Membrane</keyword>
<keyword evidence="7 10" id="KW-0626">Porin</keyword>
<evidence type="ECO:0000256" key="2">
    <source>
        <dbReference type="ARBA" id="ARBA00022448"/>
    </source>
</evidence>
<keyword evidence="9 10" id="KW-0998">Cell outer membrane</keyword>
<keyword evidence="2 10" id="KW-0813">Transport</keyword>
<evidence type="ECO:0000256" key="8">
    <source>
        <dbReference type="ARBA" id="ARBA00023136"/>
    </source>
</evidence>
<protein>
    <recommendedName>
        <fullName evidence="10">Porin</fullName>
    </recommendedName>
</protein>
<evidence type="ECO:0000256" key="9">
    <source>
        <dbReference type="ARBA" id="ARBA00023237"/>
    </source>
</evidence>
<feature type="signal peptide" evidence="10">
    <location>
        <begin position="1"/>
        <end position="23"/>
    </location>
</feature>
<evidence type="ECO:0000313" key="11">
    <source>
        <dbReference type="EMBL" id="MEW9805398.1"/>
    </source>
</evidence>
<evidence type="ECO:0000313" key="12">
    <source>
        <dbReference type="Proteomes" id="UP001556196"/>
    </source>
</evidence>
<dbReference type="RefSeq" id="WP_367722444.1">
    <property type="nucleotide sequence ID" value="NZ_JBFOCI010000001.1"/>
</dbReference>